<dbReference type="Proteomes" id="UP001165986">
    <property type="component" value="Unassembled WGS sequence"/>
</dbReference>
<dbReference type="RefSeq" id="WP_191760296.1">
    <property type="nucleotide sequence ID" value="NZ_VJXY01000035.1"/>
</dbReference>
<name>A0AA40T178_9NOST</name>
<evidence type="ECO:0000313" key="1">
    <source>
        <dbReference type="EMBL" id="MBD6619098.1"/>
    </source>
</evidence>
<gene>
    <name evidence="1" type="ORF">FNW02_25560</name>
</gene>
<dbReference type="EMBL" id="VJXY01000035">
    <property type="protein sequence ID" value="MBD6619098.1"/>
    <property type="molecule type" value="Genomic_DNA"/>
</dbReference>
<reference evidence="1" key="1">
    <citation type="submission" date="2019-07" db="EMBL/GenBank/DDBJ databases">
        <title>Toxilogical consequences of a new and cryptic species of cyanobacteria (Komarekiella delphini-convector) recovered from the epidermis of a bottlenose dolphin and 1500 ft. in the air.</title>
        <authorList>
            <person name="Brown A.O."/>
            <person name="Dvorak P."/>
            <person name="Villanueva C.D."/>
            <person name="Foss A.J."/>
            <person name="Garvey A.D."/>
            <person name="Gibson Q.A."/>
            <person name="Johansen J.R."/>
            <person name="Casamatta D.A."/>
        </authorList>
    </citation>
    <scope>NUCLEOTIDE SEQUENCE</scope>
    <source>
        <strain evidence="1">SJRDD-AB1</strain>
    </source>
</reference>
<sequence>MNFLQSLRVIILLNLLGLFTINIKSAQANSQQCYQQALPTFANSYTADLVAWMCQGATSTIPAQCFKAALPTFYDNQVAKRAAMVCKGATSIAPGKCFIETIGTFYNSESIERAFKLCKVNSNTSNSNSGIYGAWAVQNGRWNGILRMQGNTGRMVLVTKTGASVEQKMTLNINPEGGYILNGEVLTRYVRERYNADNFYVQQFSQDSISIKNCDNGGNCNSVTLIYLGK</sequence>
<keyword evidence="2" id="KW-1185">Reference proteome</keyword>
<accession>A0AA40T178</accession>
<proteinExistence type="predicted"/>
<comment type="caution">
    <text evidence="1">The sequence shown here is derived from an EMBL/GenBank/DDBJ whole genome shotgun (WGS) entry which is preliminary data.</text>
</comment>
<protein>
    <submittedName>
        <fullName evidence="1">Uncharacterized protein</fullName>
    </submittedName>
</protein>
<evidence type="ECO:0000313" key="2">
    <source>
        <dbReference type="Proteomes" id="UP001165986"/>
    </source>
</evidence>
<dbReference type="AlphaFoldDB" id="A0AA40T178"/>
<organism evidence="1 2">
    <name type="scientific">Komarekiella delphini-convector SJRDD-AB1</name>
    <dbReference type="NCBI Taxonomy" id="2593771"/>
    <lineage>
        <taxon>Bacteria</taxon>
        <taxon>Bacillati</taxon>
        <taxon>Cyanobacteriota</taxon>
        <taxon>Cyanophyceae</taxon>
        <taxon>Nostocales</taxon>
        <taxon>Nostocaceae</taxon>
        <taxon>Komarekiella</taxon>
        <taxon>Komarekiella delphini-convector</taxon>
    </lineage>
</organism>